<reference evidence="6" key="2">
    <citation type="submission" date="2021-04" db="EMBL/GenBank/DDBJ databases">
        <authorList>
            <person name="Gilroy R."/>
        </authorList>
    </citation>
    <scope>NUCLEOTIDE SEQUENCE</scope>
    <source>
        <strain evidence="6">F6-6636</strain>
    </source>
</reference>
<comment type="caution">
    <text evidence="6">The sequence shown here is derived from an EMBL/GenBank/DDBJ whole genome shotgun (WGS) entry which is preliminary data.</text>
</comment>
<accession>A0A948TKJ2</accession>
<dbReference type="PANTHER" id="PTHR10363">
    <property type="entry name" value="BLEOMYCIN HYDROLASE"/>
    <property type="match status" value="1"/>
</dbReference>
<evidence type="ECO:0000256" key="2">
    <source>
        <dbReference type="ARBA" id="ARBA00022670"/>
    </source>
</evidence>
<dbReference type="CDD" id="cd00585">
    <property type="entry name" value="Peptidase_C1B"/>
    <property type="match status" value="1"/>
</dbReference>
<feature type="active site" evidence="5">
    <location>
        <position position="387"/>
    </location>
</feature>
<reference evidence="6" key="1">
    <citation type="journal article" date="2021" name="PeerJ">
        <title>Extensive microbial diversity within the chicken gut microbiome revealed by metagenomics and culture.</title>
        <authorList>
            <person name="Gilroy R."/>
            <person name="Ravi A."/>
            <person name="Getino M."/>
            <person name="Pursley I."/>
            <person name="Horton D.L."/>
            <person name="Alikhan N.F."/>
            <person name="Baker D."/>
            <person name="Gharbi K."/>
            <person name="Hall N."/>
            <person name="Watson M."/>
            <person name="Adriaenssens E.M."/>
            <person name="Foster-Nyarko E."/>
            <person name="Jarju S."/>
            <person name="Secka A."/>
            <person name="Antonio M."/>
            <person name="Oren A."/>
            <person name="Chaudhuri R.R."/>
            <person name="La Ragione R."/>
            <person name="Hildebrand F."/>
            <person name="Pallen M.J."/>
        </authorList>
    </citation>
    <scope>NUCLEOTIDE SEQUENCE</scope>
    <source>
        <strain evidence="6">F6-6636</strain>
    </source>
</reference>
<dbReference type="SUPFAM" id="SSF54001">
    <property type="entry name" value="Cysteine proteinases"/>
    <property type="match status" value="1"/>
</dbReference>
<evidence type="ECO:0000256" key="5">
    <source>
        <dbReference type="PIRSR" id="PIRSR005700-1"/>
    </source>
</evidence>
<feature type="active site" evidence="5">
    <location>
        <position position="70"/>
    </location>
</feature>
<dbReference type="InterPro" id="IPR038765">
    <property type="entry name" value="Papain-like_cys_pep_sf"/>
</dbReference>
<dbReference type="Pfam" id="PF03051">
    <property type="entry name" value="Peptidase_C1_2"/>
    <property type="match status" value="1"/>
</dbReference>
<evidence type="ECO:0000313" key="7">
    <source>
        <dbReference type="Proteomes" id="UP000777303"/>
    </source>
</evidence>
<dbReference type="Gene3D" id="3.90.70.10">
    <property type="entry name" value="Cysteine proteinases"/>
    <property type="match status" value="1"/>
</dbReference>
<feature type="non-terminal residue" evidence="6">
    <location>
        <position position="448"/>
    </location>
</feature>
<keyword evidence="4" id="KW-0788">Thiol protease</keyword>
<protein>
    <submittedName>
        <fullName evidence="6">C1 family peptidase</fullName>
    </submittedName>
</protein>
<sequence length="448" mass="52223">MSRAISEKDLHKYEADYQTFANHDVLMRAVANNGINAASETSQAKAAMHPVYSLELDTGQVTDQKKSGRCWMFAALNTMRHYMQQKYCLKDDFELSQNYTFFWDKFEKANYFYQNILRTGSRPIDDRKVQFLLTTPQQDGGQWDMLCAIVEKYGIVPKYAMPETYNSSNSNELNTLFNNKLRKDALILRQLVADKATMAVIDDARNKMLNEDYRILVYSLGEPPVKFDFEYYDQDNHYHIDRNLTPKSFFDNYLDWNLADYVSVINAPTKDKPYNHVYTVDMLGNVIGGRQVRHLNLRLHEFKKLAVKQLQGGEPVWFGCDVVKDSDRKIGIMDPHIYDRESLFDINLSMAKAERLEYGESMMTHAMVLTGVDLDDNDEPIKWKVENSWGDKVGKKGYFVMSDQWFDEYVYQLVINKQYLSIEARQIHDQEYNDPIILKPWDPMGALA</sequence>
<comment type="subcellular location">
    <subcellularLocation>
        <location evidence="1">Cytoplasm</location>
    </subcellularLocation>
</comment>
<dbReference type="InterPro" id="IPR000169">
    <property type="entry name" value="Pept_cys_AS"/>
</dbReference>
<evidence type="ECO:0000313" key="6">
    <source>
        <dbReference type="EMBL" id="MBU3852176.1"/>
    </source>
</evidence>
<evidence type="ECO:0000256" key="3">
    <source>
        <dbReference type="ARBA" id="ARBA00022801"/>
    </source>
</evidence>
<feature type="active site" evidence="5">
    <location>
        <position position="365"/>
    </location>
</feature>
<dbReference type="GO" id="GO:0006508">
    <property type="term" value="P:proteolysis"/>
    <property type="evidence" value="ECO:0007669"/>
    <property type="project" value="UniProtKB-KW"/>
</dbReference>
<dbReference type="InterPro" id="IPR004134">
    <property type="entry name" value="Peptidase_C1B"/>
</dbReference>
<evidence type="ECO:0000256" key="1">
    <source>
        <dbReference type="ARBA" id="ARBA00004496"/>
    </source>
</evidence>
<dbReference type="GO" id="GO:0005737">
    <property type="term" value="C:cytoplasm"/>
    <property type="evidence" value="ECO:0007669"/>
    <property type="project" value="UniProtKB-SubCell"/>
</dbReference>
<proteinExistence type="predicted"/>
<evidence type="ECO:0000256" key="4">
    <source>
        <dbReference type="ARBA" id="ARBA00022807"/>
    </source>
</evidence>
<dbReference type="PIRSF" id="PIRSF005700">
    <property type="entry name" value="PepC"/>
    <property type="match status" value="1"/>
</dbReference>
<dbReference type="PANTHER" id="PTHR10363:SF2">
    <property type="entry name" value="BLEOMYCIN HYDROLASE"/>
    <property type="match status" value="1"/>
</dbReference>
<dbReference type="PROSITE" id="PS00139">
    <property type="entry name" value="THIOL_PROTEASE_CYS"/>
    <property type="match status" value="1"/>
</dbReference>
<gene>
    <name evidence="6" type="ORF">H9901_05710</name>
</gene>
<dbReference type="EMBL" id="JAHLFS010000065">
    <property type="protein sequence ID" value="MBU3852176.1"/>
    <property type="molecule type" value="Genomic_DNA"/>
</dbReference>
<dbReference type="AlphaFoldDB" id="A0A948TKJ2"/>
<dbReference type="PROSITE" id="PS00639">
    <property type="entry name" value="THIOL_PROTEASE_HIS"/>
    <property type="match status" value="1"/>
</dbReference>
<keyword evidence="2" id="KW-0645">Protease</keyword>
<dbReference type="GO" id="GO:0043418">
    <property type="term" value="P:homocysteine catabolic process"/>
    <property type="evidence" value="ECO:0007669"/>
    <property type="project" value="TreeGrafter"/>
</dbReference>
<dbReference type="Proteomes" id="UP000777303">
    <property type="component" value="Unassembled WGS sequence"/>
</dbReference>
<dbReference type="GO" id="GO:0009636">
    <property type="term" value="P:response to toxic substance"/>
    <property type="evidence" value="ECO:0007669"/>
    <property type="project" value="TreeGrafter"/>
</dbReference>
<organism evidence="6 7">
    <name type="scientific">Candidatus Paralactobacillus gallistercoris</name>
    <dbReference type="NCBI Taxonomy" id="2838724"/>
    <lineage>
        <taxon>Bacteria</taxon>
        <taxon>Bacillati</taxon>
        <taxon>Bacillota</taxon>
        <taxon>Bacilli</taxon>
        <taxon>Lactobacillales</taxon>
        <taxon>Lactobacillaceae</taxon>
        <taxon>Lactobacillus</taxon>
    </lineage>
</organism>
<dbReference type="InterPro" id="IPR025660">
    <property type="entry name" value="Pept_his_AS"/>
</dbReference>
<dbReference type="GO" id="GO:0070005">
    <property type="term" value="F:cysteine-type aminopeptidase activity"/>
    <property type="evidence" value="ECO:0007669"/>
    <property type="project" value="InterPro"/>
</dbReference>
<name>A0A948TKJ2_9LACO</name>
<keyword evidence="3" id="KW-0378">Hydrolase</keyword>